<dbReference type="InterPro" id="IPR009072">
    <property type="entry name" value="Histone-fold"/>
</dbReference>
<evidence type="ECO:0000313" key="2">
    <source>
        <dbReference type="Proteomes" id="UP001444071"/>
    </source>
</evidence>
<keyword evidence="2" id="KW-1185">Reference proteome</keyword>
<evidence type="ECO:0000313" key="1">
    <source>
        <dbReference type="EMBL" id="MEQ2258579.1"/>
    </source>
</evidence>
<dbReference type="EMBL" id="JAHRIM010000976">
    <property type="protein sequence ID" value="MEQ2258579.1"/>
    <property type="molecule type" value="Genomic_DNA"/>
</dbReference>
<organism evidence="1 2">
    <name type="scientific">Xenotaenia resolanae</name>
    <dbReference type="NCBI Taxonomy" id="208358"/>
    <lineage>
        <taxon>Eukaryota</taxon>
        <taxon>Metazoa</taxon>
        <taxon>Chordata</taxon>
        <taxon>Craniata</taxon>
        <taxon>Vertebrata</taxon>
        <taxon>Euteleostomi</taxon>
        <taxon>Actinopterygii</taxon>
        <taxon>Neopterygii</taxon>
        <taxon>Teleostei</taxon>
        <taxon>Neoteleostei</taxon>
        <taxon>Acanthomorphata</taxon>
        <taxon>Ovalentaria</taxon>
        <taxon>Atherinomorphae</taxon>
        <taxon>Cyprinodontiformes</taxon>
        <taxon>Goodeidae</taxon>
        <taxon>Xenotaenia</taxon>
    </lineage>
</organism>
<protein>
    <submittedName>
        <fullName evidence="1">Uncharacterized protein</fullName>
    </submittedName>
</protein>
<dbReference type="SUPFAM" id="SSF47113">
    <property type="entry name" value="Histone-fold"/>
    <property type="match status" value="1"/>
</dbReference>
<accession>A0ABV0VN83</accession>
<comment type="caution">
    <text evidence="1">The sequence shown here is derived from an EMBL/GenBank/DDBJ whole genome shotgun (WGS) entry which is preliminary data.</text>
</comment>
<proteinExistence type="predicted"/>
<dbReference type="Proteomes" id="UP001444071">
    <property type="component" value="Unassembled WGS sequence"/>
</dbReference>
<reference evidence="1 2" key="1">
    <citation type="submission" date="2021-06" db="EMBL/GenBank/DDBJ databases">
        <authorList>
            <person name="Palmer J.M."/>
        </authorList>
    </citation>
    <scope>NUCLEOTIDE SEQUENCE [LARGE SCALE GENOMIC DNA]</scope>
    <source>
        <strain evidence="1 2">XR_2019</strain>
        <tissue evidence="1">Muscle</tissue>
    </source>
</reference>
<sequence length="145" mass="15955">MFSVTHRSLSSLSTLQHFTDPLLQPGQKETITNSTIHQFPANFSICGYTHLFCTKRIIRMSGRGKTGGKARAKTKIQSSCTGLEILELAGNAAHNNKTHTITYSWLSTTMRTSTSCWVESPSLSCSPMKLLVNSPTTVLLRATHL</sequence>
<gene>
    <name evidence="1" type="ORF">XENORESO_022018</name>
</gene>
<name>A0ABV0VN83_9TELE</name>